<gene>
    <name evidence="16" type="ORF">POTOM_057569</name>
</gene>
<evidence type="ECO:0000256" key="9">
    <source>
        <dbReference type="ARBA" id="ARBA00023211"/>
    </source>
</evidence>
<dbReference type="Proteomes" id="UP000886885">
    <property type="component" value="Chromosome 18D"/>
</dbReference>
<dbReference type="PROSITE" id="PS50011">
    <property type="entry name" value="PROTEIN_KINASE_DOM"/>
    <property type="match status" value="1"/>
</dbReference>
<name>A0A8X7XZ42_POPTO</name>
<dbReference type="PROSITE" id="PS50816">
    <property type="entry name" value="NAF"/>
    <property type="match status" value="1"/>
</dbReference>
<protein>
    <recommendedName>
        <fullName evidence="3">non-specific serine/threonine protein kinase</fullName>
        <ecNumber evidence="3">2.7.11.1</ecNumber>
    </recommendedName>
</protein>
<accession>A0A8X7XZ42</accession>
<dbReference type="PANTHER" id="PTHR43895:SF123">
    <property type="entry name" value="NON-SPECIFIC SERINE_THREONINE PROTEIN KINASE"/>
    <property type="match status" value="1"/>
</dbReference>
<dbReference type="InterPro" id="IPR018451">
    <property type="entry name" value="NAF/FISL_domain"/>
</dbReference>
<evidence type="ECO:0000256" key="3">
    <source>
        <dbReference type="ARBA" id="ARBA00012513"/>
    </source>
</evidence>
<dbReference type="FunFam" id="1.10.510.10:FF:000279">
    <property type="entry name" value="Non-specific serine/threonine protein kinase"/>
    <property type="match status" value="1"/>
</dbReference>
<dbReference type="FunFam" id="3.30.200.20:FF:000096">
    <property type="entry name" value="Non-specific serine/threonine protein kinase"/>
    <property type="match status" value="1"/>
</dbReference>
<evidence type="ECO:0000256" key="5">
    <source>
        <dbReference type="ARBA" id="ARBA00022679"/>
    </source>
</evidence>
<comment type="catalytic activity">
    <reaction evidence="10">
        <text>L-threonyl-[protein] + ATP = O-phospho-L-threonyl-[protein] + ADP + H(+)</text>
        <dbReference type="Rhea" id="RHEA:46608"/>
        <dbReference type="Rhea" id="RHEA-COMP:11060"/>
        <dbReference type="Rhea" id="RHEA-COMP:11605"/>
        <dbReference type="ChEBI" id="CHEBI:15378"/>
        <dbReference type="ChEBI" id="CHEBI:30013"/>
        <dbReference type="ChEBI" id="CHEBI:30616"/>
        <dbReference type="ChEBI" id="CHEBI:61977"/>
        <dbReference type="ChEBI" id="CHEBI:456216"/>
        <dbReference type="EC" id="2.7.11.1"/>
    </reaction>
</comment>
<keyword evidence="9" id="KW-0464">Manganese</keyword>
<dbReference type="GO" id="GO:0004674">
    <property type="term" value="F:protein serine/threonine kinase activity"/>
    <property type="evidence" value="ECO:0007669"/>
    <property type="project" value="UniProtKB-KW"/>
</dbReference>
<dbReference type="CDD" id="cd12195">
    <property type="entry name" value="CIPK_C"/>
    <property type="match status" value="1"/>
</dbReference>
<keyword evidence="4 13" id="KW-0723">Serine/threonine-protein kinase</keyword>
<dbReference type="InterPro" id="IPR000719">
    <property type="entry name" value="Prot_kinase_dom"/>
</dbReference>
<keyword evidence="8 12" id="KW-0067">ATP-binding</keyword>
<dbReference type="SMART" id="SM00220">
    <property type="entry name" value="S_TKc"/>
    <property type="match status" value="1"/>
</dbReference>
<evidence type="ECO:0000259" key="15">
    <source>
        <dbReference type="PROSITE" id="PS50816"/>
    </source>
</evidence>
<dbReference type="AlphaFoldDB" id="A0A8X7XZ42"/>
<evidence type="ECO:0000256" key="7">
    <source>
        <dbReference type="ARBA" id="ARBA00022777"/>
    </source>
</evidence>
<evidence type="ECO:0000313" key="17">
    <source>
        <dbReference type="Proteomes" id="UP000886885"/>
    </source>
</evidence>
<keyword evidence="6 12" id="KW-0547">Nucleotide-binding</keyword>
<dbReference type="FunFam" id="3.30.310.80:FF:000002">
    <property type="entry name" value="Non-specific serine/threonine protein kinase"/>
    <property type="match status" value="1"/>
</dbReference>
<evidence type="ECO:0000256" key="11">
    <source>
        <dbReference type="ARBA" id="ARBA00048679"/>
    </source>
</evidence>
<reference evidence="16" key="1">
    <citation type="journal article" date="2020" name="bioRxiv">
        <title>Hybrid origin of Populus tomentosa Carr. identified through genome sequencing and phylogenomic analysis.</title>
        <authorList>
            <person name="An X."/>
            <person name="Gao K."/>
            <person name="Chen Z."/>
            <person name="Li J."/>
            <person name="Yang X."/>
            <person name="Yang X."/>
            <person name="Zhou J."/>
            <person name="Guo T."/>
            <person name="Zhao T."/>
            <person name="Huang S."/>
            <person name="Miao D."/>
            <person name="Khan W.U."/>
            <person name="Rao P."/>
            <person name="Ye M."/>
            <person name="Lei B."/>
            <person name="Liao W."/>
            <person name="Wang J."/>
            <person name="Ji L."/>
            <person name="Li Y."/>
            <person name="Guo B."/>
            <person name="Mustafa N.S."/>
            <person name="Li S."/>
            <person name="Yun Q."/>
            <person name="Keller S.R."/>
            <person name="Mao J."/>
            <person name="Zhang R."/>
            <person name="Strauss S.H."/>
        </authorList>
    </citation>
    <scope>NUCLEOTIDE SEQUENCE</scope>
    <source>
        <strain evidence="16">GM15</strain>
        <tissue evidence="16">Leaf</tissue>
    </source>
</reference>
<evidence type="ECO:0000256" key="13">
    <source>
        <dbReference type="RuleBase" id="RU000304"/>
    </source>
</evidence>
<feature type="domain" description="NAF" evidence="15">
    <location>
        <begin position="331"/>
        <end position="355"/>
    </location>
</feature>
<dbReference type="GO" id="GO:0005524">
    <property type="term" value="F:ATP binding"/>
    <property type="evidence" value="ECO:0007669"/>
    <property type="project" value="UniProtKB-UniRule"/>
</dbReference>
<organism evidence="16 17">
    <name type="scientific">Populus tomentosa</name>
    <name type="common">Chinese white poplar</name>
    <dbReference type="NCBI Taxonomy" id="118781"/>
    <lineage>
        <taxon>Eukaryota</taxon>
        <taxon>Viridiplantae</taxon>
        <taxon>Streptophyta</taxon>
        <taxon>Embryophyta</taxon>
        <taxon>Tracheophyta</taxon>
        <taxon>Spermatophyta</taxon>
        <taxon>Magnoliopsida</taxon>
        <taxon>eudicotyledons</taxon>
        <taxon>Gunneridae</taxon>
        <taxon>Pentapetalae</taxon>
        <taxon>rosids</taxon>
        <taxon>fabids</taxon>
        <taxon>Malpighiales</taxon>
        <taxon>Salicaceae</taxon>
        <taxon>Saliceae</taxon>
        <taxon>Populus</taxon>
    </lineage>
</organism>
<feature type="binding site" evidence="12">
    <location>
        <position position="51"/>
    </location>
    <ligand>
        <name>ATP</name>
        <dbReference type="ChEBI" id="CHEBI:30616"/>
    </ligand>
</feature>
<comment type="similarity">
    <text evidence="2">Belongs to the protein kinase superfamily. CAMK Ser/Thr protein kinase family. SNF1 subfamily.</text>
</comment>
<dbReference type="Pfam" id="PF03822">
    <property type="entry name" value="NAF"/>
    <property type="match status" value="1"/>
</dbReference>
<dbReference type="OrthoDB" id="193931at2759"/>
<evidence type="ECO:0000256" key="2">
    <source>
        <dbReference type="ARBA" id="ARBA00006234"/>
    </source>
</evidence>
<keyword evidence="5" id="KW-0808">Transferase</keyword>
<dbReference type="InterPro" id="IPR008271">
    <property type="entry name" value="Ser/Thr_kinase_AS"/>
</dbReference>
<dbReference type="EMBL" id="JAAWWB010000036">
    <property type="protein sequence ID" value="KAG6739947.1"/>
    <property type="molecule type" value="Genomic_DNA"/>
</dbReference>
<dbReference type="PROSITE" id="PS00107">
    <property type="entry name" value="PROTEIN_KINASE_ATP"/>
    <property type="match status" value="1"/>
</dbReference>
<evidence type="ECO:0000256" key="8">
    <source>
        <dbReference type="ARBA" id="ARBA00022840"/>
    </source>
</evidence>
<dbReference type="PANTHER" id="PTHR43895">
    <property type="entry name" value="CALCIUM/CALMODULIN-DEPENDENT PROTEIN KINASE KINASE-RELATED"/>
    <property type="match status" value="1"/>
</dbReference>
<dbReference type="PROSITE" id="PS00108">
    <property type="entry name" value="PROTEIN_KINASE_ST"/>
    <property type="match status" value="1"/>
</dbReference>
<evidence type="ECO:0000256" key="10">
    <source>
        <dbReference type="ARBA" id="ARBA00047899"/>
    </source>
</evidence>
<evidence type="ECO:0000259" key="14">
    <source>
        <dbReference type="PROSITE" id="PS50011"/>
    </source>
</evidence>
<keyword evidence="17" id="KW-1185">Reference proteome</keyword>
<proteinExistence type="inferred from homology"/>
<dbReference type="InterPro" id="IPR004041">
    <property type="entry name" value="NAF_dom"/>
</dbReference>
<comment type="cofactor">
    <cofactor evidence="1">
        <name>Mn(2+)</name>
        <dbReference type="ChEBI" id="CHEBI:29035"/>
    </cofactor>
</comment>
<comment type="catalytic activity">
    <reaction evidence="11">
        <text>L-seryl-[protein] + ATP = O-phospho-L-seryl-[protein] + ADP + H(+)</text>
        <dbReference type="Rhea" id="RHEA:17989"/>
        <dbReference type="Rhea" id="RHEA-COMP:9863"/>
        <dbReference type="Rhea" id="RHEA-COMP:11604"/>
        <dbReference type="ChEBI" id="CHEBI:15378"/>
        <dbReference type="ChEBI" id="CHEBI:29999"/>
        <dbReference type="ChEBI" id="CHEBI:30616"/>
        <dbReference type="ChEBI" id="CHEBI:83421"/>
        <dbReference type="ChEBI" id="CHEBI:456216"/>
        <dbReference type="EC" id="2.7.11.1"/>
    </reaction>
</comment>
<keyword evidence="7" id="KW-0418">Kinase</keyword>
<dbReference type="GO" id="GO:0007165">
    <property type="term" value="P:signal transduction"/>
    <property type="evidence" value="ECO:0007669"/>
    <property type="project" value="InterPro"/>
</dbReference>
<dbReference type="EC" id="2.7.11.1" evidence="3"/>
<dbReference type="Pfam" id="PF00069">
    <property type="entry name" value="Pkinase"/>
    <property type="match status" value="1"/>
</dbReference>
<comment type="caution">
    <text evidence="16">The sequence shown here is derived from an EMBL/GenBank/DDBJ whole genome shotgun (WGS) entry which is preliminary data.</text>
</comment>
<evidence type="ECO:0000256" key="12">
    <source>
        <dbReference type="PROSITE-ProRule" id="PRU10141"/>
    </source>
</evidence>
<dbReference type="InterPro" id="IPR017441">
    <property type="entry name" value="Protein_kinase_ATP_BS"/>
</dbReference>
<feature type="domain" description="Protein kinase" evidence="14">
    <location>
        <begin position="22"/>
        <end position="286"/>
    </location>
</feature>
<evidence type="ECO:0000256" key="4">
    <source>
        <dbReference type="ARBA" id="ARBA00022527"/>
    </source>
</evidence>
<sequence>MSSSRSGGGGGGSGSKTRVGRYELGRTLGEGNFAKVKFARNVETKENVAIKILDKENVLKHKMISQIKREISTMKLIRHPNVVRMYEVMASKTKIYIVLQFVTGGELFDKIASQGRLKEDEARKYFQQLICAVDYCHSRGVYHRDLKPENLLMDANGILKVSDFGLSALPQQVREDGLLHTTCGTPNYVAPEVINNKGYDGAKADLWSCGVILFVLMAGYLPFEEANLMALYKKNFIVDPWFAIISFVHVCFCKPLLLLCTCQLTVHANGMKQRITIAELIENEWFKKGYKPPAFEQANVSLDDVNSIFNESVDSQNLVVERREEGFIGPMAPVTMNAFELISTSQGLNLSSLFEKQMGLVKRESRFTSKHSASEIISKIEAAAVPLGFDVKKNNFKMKLQGDKDGRKGRLSVATEIFEVAPSLYMVEVRKSGGDTLEFHKFYKNLSTGLKDIVWKTIDEEKEEEEAATNGVAQVTAQ</sequence>
<evidence type="ECO:0000256" key="1">
    <source>
        <dbReference type="ARBA" id="ARBA00001936"/>
    </source>
</evidence>
<evidence type="ECO:0000256" key="6">
    <source>
        <dbReference type="ARBA" id="ARBA00022741"/>
    </source>
</evidence>
<evidence type="ECO:0000313" key="16">
    <source>
        <dbReference type="EMBL" id="KAG6739947.1"/>
    </source>
</evidence>